<evidence type="ECO:0000313" key="2">
    <source>
        <dbReference type="Proteomes" id="UP000070136"/>
    </source>
</evidence>
<evidence type="ECO:0000313" key="1">
    <source>
        <dbReference type="EMBL" id="KXT97001.1"/>
    </source>
</evidence>
<name>A0A139Q3M6_STRMT</name>
<protein>
    <submittedName>
        <fullName evidence="1">Uncharacterized protein</fullName>
    </submittedName>
</protein>
<gene>
    <name evidence="1" type="ORF">SMIDD28_01832</name>
</gene>
<dbReference type="EMBL" id="LQOA01000049">
    <property type="protein sequence ID" value="KXT97001.1"/>
    <property type="molecule type" value="Genomic_DNA"/>
</dbReference>
<accession>A0A139Q3M6</accession>
<sequence length="37" mass="4420">MLKMRKTGEVKISKIKARNQSRQRLKTSEPFLLETSW</sequence>
<proteinExistence type="predicted"/>
<reference evidence="1 2" key="1">
    <citation type="submission" date="2016-01" db="EMBL/GenBank/DDBJ databases">
        <title>Highly variable Streptococcus oralis are common among viridans streptococci isolated from primates.</title>
        <authorList>
            <person name="Denapaite D."/>
            <person name="Rieger M."/>
            <person name="Koendgen S."/>
            <person name="Brueckner R."/>
            <person name="Ochigava I."/>
            <person name="Kappeler P."/>
            <person name="Maetz-Rensing K."/>
            <person name="Leendertz F."/>
            <person name="Hakenbeck R."/>
        </authorList>
    </citation>
    <scope>NUCLEOTIDE SEQUENCE [LARGE SCALE GENOMIC DNA]</scope>
    <source>
        <strain evidence="1 2">DD28</strain>
    </source>
</reference>
<dbReference type="AlphaFoldDB" id="A0A139Q3M6"/>
<dbReference type="Proteomes" id="UP000070136">
    <property type="component" value="Unassembled WGS sequence"/>
</dbReference>
<organism evidence="1 2">
    <name type="scientific">Streptococcus mitis</name>
    <dbReference type="NCBI Taxonomy" id="28037"/>
    <lineage>
        <taxon>Bacteria</taxon>
        <taxon>Bacillati</taxon>
        <taxon>Bacillota</taxon>
        <taxon>Bacilli</taxon>
        <taxon>Lactobacillales</taxon>
        <taxon>Streptococcaceae</taxon>
        <taxon>Streptococcus</taxon>
        <taxon>Streptococcus mitis group</taxon>
    </lineage>
</organism>
<comment type="caution">
    <text evidence="1">The sequence shown here is derived from an EMBL/GenBank/DDBJ whole genome shotgun (WGS) entry which is preliminary data.</text>
</comment>